<feature type="region of interest" description="Disordered" evidence="1">
    <location>
        <begin position="135"/>
        <end position="165"/>
    </location>
</feature>
<feature type="compositionally biased region" description="Basic and acidic residues" evidence="1">
    <location>
        <begin position="135"/>
        <end position="159"/>
    </location>
</feature>
<dbReference type="AlphaFoldDB" id="A0A316AH68"/>
<sequence>MLQLEYNAKKGDKTTLLKTAGFELIMNAYVDFNPVNGASRLLTRWEVVSPNCIRYSHNNGNLATKKPSTAGEFINKAVSFEKIENLITQHKQRITECNADKKSHEQFINKSYPKEGQLKELNNILREVEQCIEKSMKTDKPSNLAKKESEKTDKKEEQTPKGIKRRLRLFPCS</sequence>
<protein>
    <submittedName>
        <fullName evidence="2">Uncharacterized protein</fullName>
    </submittedName>
</protein>
<name>A0A316AH68_9BACT</name>
<keyword evidence="3" id="KW-1185">Reference proteome</keyword>
<evidence type="ECO:0000313" key="3">
    <source>
        <dbReference type="Proteomes" id="UP000245880"/>
    </source>
</evidence>
<proteinExistence type="predicted"/>
<comment type="caution">
    <text evidence="2">The sequence shown here is derived from an EMBL/GenBank/DDBJ whole genome shotgun (WGS) entry which is preliminary data.</text>
</comment>
<dbReference type="OrthoDB" id="9815272at2"/>
<gene>
    <name evidence="2" type="ORF">CLV98_1084</name>
</gene>
<reference evidence="2 3" key="1">
    <citation type="submission" date="2018-03" db="EMBL/GenBank/DDBJ databases">
        <title>Genomic Encyclopedia of Archaeal and Bacterial Type Strains, Phase II (KMG-II): from individual species to whole genera.</title>
        <authorList>
            <person name="Goeker M."/>
        </authorList>
    </citation>
    <scope>NUCLEOTIDE SEQUENCE [LARGE SCALE GENOMIC DNA]</scope>
    <source>
        <strain evidence="2 3">DSM 100346</strain>
    </source>
</reference>
<dbReference type="RefSeq" id="WP_109675312.1">
    <property type="nucleotide sequence ID" value="NZ_QGDT01000008.1"/>
</dbReference>
<accession>A0A316AH68</accession>
<dbReference type="EMBL" id="QGDT01000008">
    <property type="protein sequence ID" value="PWJ57085.1"/>
    <property type="molecule type" value="Genomic_DNA"/>
</dbReference>
<evidence type="ECO:0000313" key="2">
    <source>
        <dbReference type="EMBL" id="PWJ57085.1"/>
    </source>
</evidence>
<dbReference type="Proteomes" id="UP000245880">
    <property type="component" value="Unassembled WGS sequence"/>
</dbReference>
<evidence type="ECO:0000256" key="1">
    <source>
        <dbReference type="SAM" id="MobiDB-lite"/>
    </source>
</evidence>
<organism evidence="2 3">
    <name type="scientific">Dyadobacter jejuensis</name>
    <dbReference type="NCBI Taxonomy" id="1082580"/>
    <lineage>
        <taxon>Bacteria</taxon>
        <taxon>Pseudomonadati</taxon>
        <taxon>Bacteroidota</taxon>
        <taxon>Cytophagia</taxon>
        <taxon>Cytophagales</taxon>
        <taxon>Spirosomataceae</taxon>
        <taxon>Dyadobacter</taxon>
    </lineage>
</organism>